<dbReference type="GO" id="GO:0004239">
    <property type="term" value="F:initiator methionyl aminopeptidase activity"/>
    <property type="evidence" value="ECO:0007669"/>
    <property type="project" value="UniProtKB-UniRule"/>
</dbReference>
<dbReference type="InterPro" id="IPR000994">
    <property type="entry name" value="Pept_M24"/>
</dbReference>
<evidence type="ECO:0000256" key="2">
    <source>
        <dbReference type="ARBA" id="ARBA00022438"/>
    </source>
</evidence>
<comment type="similarity">
    <text evidence="6">Belongs to the peptidase M24A family. Methionine aminopeptidase type 1 subfamily.</text>
</comment>
<organism evidence="8 9">
    <name type="scientific">Schaalia odontolytica</name>
    <dbReference type="NCBI Taxonomy" id="1660"/>
    <lineage>
        <taxon>Bacteria</taxon>
        <taxon>Bacillati</taxon>
        <taxon>Actinomycetota</taxon>
        <taxon>Actinomycetes</taxon>
        <taxon>Actinomycetales</taxon>
        <taxon>Actinomycetaceae</taxon>
        <taxon>Schaalia</taxon>
    </lineage>
</organism>
<dbReference type="Gene3D" id="3.90.230.10">
    <property type="entry name" value="Creatinase/methionine aminopeptidase superfamily"/>
    <property type="match status" value="1"/>
</dbReference>
<protein>
    <recommendedName>
        <fullName evidence="6">Methionine aminopeptidase</fullName>
        <shortName evidence="6">MAP</shortName>
        <shortName evidence="6">MetAP</shortName>
        <ecNumber evidence="6">3.4.11.18</ecNumber>
    </recommendedName>
    <alternativeName>
        <fullName evidence="6">Peptidase M</fullName>
    </alternativeName>
</protein>
<dbReference type="PANTHER" id="PTHR43330:SF27">
    <property type="entry name" value="METHIONINE AMINOPEPTIDASE"/>
    <property type="match status" value="1"/>
</dbReference>
<keyword evidence="4 6" id="KW-0479">Metal-binding</keyword>
<comment type="function">
    <text evidence="1 6">Removes the N-terminal methionine from nascent proteins. The N-terminal methionine is often cleaved when the second residue in the primary sequence is small and uncharged (Met-Ala-, Cys, Gly, Pro, Ser, Thr, or Val). Requires deformylation of the N(alpha)-formylated initiator methionine before it can be hydrolyzed.</text>
</comment>
<comment type="cofactor">
    <cofactor evidence="6">
        <name>Co(2+)</name>
        <dbReference type="ChEBI" id="CHEBI:48828"/>
    </cofactor>
    <cofactor evidence="6">
        <name>Zn(2+)</name>
        <dbReference type="ChEBI" id="CHEBI:29105"/>
    </cofactor>
    <cofactor evidence="6">
        <name>Mn(2+)</name>
        <dbReference type="ChEBI" id="CHEBI:29035"/>
    </cofactor>
    <cofactor evidence="6">
        <name>Fe(2+)</name>
        <dbReference type="ChEBI" id="CHEBI:29033"/>
    </cofactor>
    <text evidence="6">Binds 2 divalent metal cations per subunit. Has a high-affinity and a low affinity metal-binding site. The true nature of the physiological cofactor is under debate. The enzyme is active with cobalt, zinc, manganese or divalent iron ions. Most likely, methionine aminopeptidases function as mononuclear Fe(2+)-metalloproteases under physiological conditions, and the catalytically relevant metal-binding site has been assigned to the histidine-containing high-affinity site.</text>
</comment>
<feature type="binding site" evidence="6">
    <location>
        <position position="237"/>
    </location>
    <ligand>
        <name>a divalent metal cation</name>
        <dbReference type="ChEBI" id="CHEBI:60240"/>
        <label>2</label>
        <note>catalytic</note>
    </ligand>
</feature>
<accession>A0A0V8RY14</accession>
<feature type="binding site" evidence="6">
    <location>
        <position position="268"/>
    </location>
    <ligand>
        <name>a divalent metal cation</name>
        <dbReference type="ChEBI" id="CHEBI:60240"/>
        <label>1</label>
    </ligand>
</feature>
<sequence>MPRIELKSAQELRWMREAGLVVASIHEALRGAIRPGITTRELDEVSAQAIADGGATSNFKGYYGYPATVCISVNDVIVHGIPGDYELAPGDIVSFDCGAYVERGGRQWHGDAAFSVIVGETFVSDADFAAGERATGAIAGVDENLLRERRQLDAVTRESLWAALAGLATGKRISAVGNAVETVVAENALINGWEAGIIEEFVGHGIGTKMHMPPDVLNYNVRGIQARLKPGMVLAVEPMLTRGDIASQTDDDEWTVRTVDGRDAAHWEHSIAITEDGVSVLTARDGGVAGLAPYGVTPVSLD</sequence>
<feature type="binding site" evidence="6">
    <location>
        <position position="268"/>
    </location>
    <ligand>
        <name>a divalent metal cation</name>
        <dbReference type="ChEBI" id="CHEBI:60240"/>
        <label>2</label>
        <note>catalytic</note>
    </ligand>
</feature>
<gene>
    <name evidence="6" type="primary">map</name>
    <name evidence="8" type="ORF">APY09_00925</name>
</gene>
<dbReference type="GO" id="GO:0046872">
    <property type="term" value="F:metal ion binding"/>
    <property type="evidence" value="ECO:0007669"/>
    <property type="project" value="UniProtKB-UniRule"/>
</dbReference>
<evidence type="ECO:0000256" key="5">
    <source>
        <dbReference type="ARBA" id="ARBA00022801"/>
    </source>
</evidence>
<comment type="catalytic activity">
    <reaction evidence="6">
        <text>Release of N-terminal amino acids, preferentially methionine, from peptides and arylamides.</text>
        <dbReference type="EC" id="3.4.11.18"/>
    </reaction>
</comment>
<dbReference type="HAMAP" id="MF_01974">
    <property type="entry name" value="MetAP_1"/>
    <property type="match status" value="1"/>
</dbReference>
<keyword evidence="5 6" id="KW-0378">Hydrolase</keyword>
<dbReference type="EMBL" id="LLVT01000001">
    <property type="protein sequence ID" value="KSW12960.1"/>
    <property type="molecule type" value="Genomic_DNA"/>
</dbReference>
<evidence type="ECO:0000256" key="4">
    <source>
        <dbReference type="ARBA" id="ARBA00022723"/>
    </source>
</evidence>
<name>A0A0V8RY14_9ACTO</name>
<evidence type="ECO:0000313" key="8">
    <source>
        <dbReference type="EMBL" id="KSW12960.1"/>
    </source>
</evidence>
<evidence type="ECO:0000313" key="9">
    <source>
        <dbReference type="Proteomes" id="UP000054686"/>
    </source>
</evidence>
<dbReference type="InterPro" id="IPR036005">
    <property type="entry name" value="Creatinase/aminopeptidase-like"/>
</dbReference>
<reference evidence="8 9" key="1">
    <citation type="submission" date="2015-10" db="EMBL/GenBank/DDBJ databases">
        <title>Draft Genome of Actinomyces odontolyticus subsp. actinosynbacter strain XH001.</title>
        <authorList>
            <person name="Mclean J.S."/>
            <person name="He X."/>
        </authorList>
    </citation>
    <scope>NUCLEOTIDE SEQUENCE [LARGE SCALE GENOMIC DNA]</scope>
    <source>
        <strain evidence="8 9">XH001</strain>
    </source>
</reference>
<dbReference type="EC" id="3.4.11.18" evidence="6"/>
<dbReference type="PROSITE" id="PS00680">
    <property type="entry name" value="MAP_1"/>
    <property type="match status" value="1"/>
</dbReference>
<feature type="binding site" evidence="6">
    <location>
        <position position="204"/>
    </location>
    <ligand>
        <name>a divalent metal cation</name>
        <dbReference type="ChEBI" id="CHEBI:60240"/>
        <label>2</label>
        <note>catalytic</note>
    </ligand>
</feature>
<dbReference type="PANTHER" id="PTHR43330">
    <property type="entry name" value="METHIONINE AMINOPEPTIDASE"/>
    <property type="match status" value="1"/>
</dbReference>
<keyword evidence="3 6" id="KW-0645">Protease</keyword>
<feature type="binding site" evidence="6">
    <location>
        <position position="79"/>
    </location>
    <ligand>
        <name>substrate</name>
    </ligand>
</feature>
<proteinExistence type="inferred from homology"/>
<dbReference type="RefSeq" id="WP_060565773.1">
    <property type="nucleotide sequence ID" value="NZ_CP040006.1"/>
</dbReference>
<feature type="binding site" evidence="6">
    <location>
        <position position="111"/>
    </location>
    <ligand>
        <name>a divalent metal cation</name>
        <dbReference type="ChEBI" id="CHEBI:60240"/>
        <label>1</label>
    </ligand>
</feature>
<dbReference type="CDD" id="cd01086">
    <property type="entry name" value="MetAP1"/>
    <property type="match status" value="1"/>
</dbReference>
<evidence type="ECO:0000259" key="7">
    <source>
        <dbReference type="Pfam" id="PF00557"/>
    </source>
</evidence>
<evidence type="ECO:0000256" key="6">
    <source>
        <dbReference type="HAMAP-Rule" id="MF_01974"/>
    </source>
</evidence>
<dbReference type="AlphaFoldDB" id="A0A0V8RY14"/>
<feature type="domain" description="Peptidase M24" evidence="7">
    <location>
        <begin position="14"/>
        <end position="275"/>
    </location>
</feature>
<evidence type="ECO:0000256" key="1">
    <source>
        <dbReference type="ARBA" id="ARBA00002521"/>
    </source>
</evidence>
<dbReference type="Pfam" id="PF00557">
    <property type="entry name" value="Peptidase_M24"/>
    <property type="match status" value="1"/>
</dbReference>
<comment type="caution">
    <text evidence="8">The sequence shown here is derived from an EMBL/GenBank/DDBJ whole genome shotgun (WGS) entry which is preliminary data.</text>
</comment>
<dbReference type="OrthoDB" id="9802055at2"/>
<dbReference type="GO" id="GO:0006508">
    <property type="term" value="P:proteolysis"/>
    <property type="evidence" value="ECO:0007669"/>
    <property type="project" value="UniProtKB-KW"/>
</dbReference>
<keyword evidence="2 6" id="KW-0031">Aminopeptidase</keyword>
<feature type="binding site" evidence="6">
    <location>
        <position position="111"/>
    </location>
    <ligand>
        <name>a divalent metal cation</name>
        <dbReference type="ChEBI" id="CHEBI:60240"/>
        <label>2</label>
        <note>catalytic</note>
    </ligand>
</feature>
<comment type="subunit">
    <text evidence="6">Monomer.</text>
</comment>
<dbReference type="Proteomes" id="UP000054686">
    <property type="component" value="Unassembled WGS sequence"/>
</dbReference>
<feature type="binding site" evidence="6">
    <location>
        <position position="211"/>
    </location>
    <ligand>
        <name>substrate</name>
    </ligand>
</feature>
<dbReference type="SUPFAM" id="SSF55920">
    <property type="entry name" value="Creatinase/aminopeptidase"/>
    <property type="match status" value="1"/>
</dbReference>
<dbReference type="GO" id="GO:0070006">
    <property type="term" value="F:metalloaminopeptidase activity"/>
    <property type="evidence" value="ECO:0007669"/>
    <property type="project" value="UniProtKB-UniRule"/>
</dbReference>
<feature type="binding site" evidence="6">
    <location>
        <position position="96"/>
    </location>
    <ligand>
        <name>a divalent metal cation</name>
        <dbReference type="ChEBI" id="CHEBI:60240"/>
        <label>1</label>
    </ligand>
</feature>
<dbReference type="GO" id="GO:0005829">
    <property type="term" value="C:cytosol"/>
    <property type="evidence" value="ECO:0007669"/>
    <property type="project" value="TreeGrafter"/>
</dbReference>
<dbReference type="InterPro" id="IPR002467">
    <property type="entry name" value="Pept_M24A_MAP1"/>
</dbReference>
<evidence type="ECO:0000256" key="3">
    <source>
        <dbReference type="ARBA" id="ARBA00022670"/>
    </source>
</evidence>